<gene>
    <name evidence="2" type="ORF">CRENPOLYSF2_1970004</name>
</gene>
<feature type="transmembrane region" description="Helical" evidence="1">
    <location>
        <begin position="184"/>
        <end position="208"/>
    </location>
</feature>
<feature type="transmembrane region" description="Helical" evidence="1">
    <location>
        <begin position="116"/>
        <end position="137"/>
    </location>
</feature>
<protein>
    <submittedName>
        <fullName evidence="2">Putative membrane protein</fullName>
    </submittedName>
</protein>
<dbReference type="Pfam" id="PF04654">
    <property type="entry name" value="DUF599"/>
    <property type="match status" value="1"/>
</dbReference>
<dbReference type="InterPro" id="IPR006747">
    <property type="entry name" value="DUF599"/>
</dbReference>
<feature type="transmembrane region" description="Helical" evidence="1">
    <location>
        <begin position="6"/>
        <end position="24"/>
    </location>
</feature>
<proteinExistence type="predicted"/>
<keyword evidence="1" id="KW-0812">Transmembrane</keyword>
<name>A0A1R4H551_9GAMM</name>
<dbReference type="RefSeq" id="WP_087146328.1">
    <property type="nucleotide sequence ID" value="NZ_FUKJ01000109.1"/>
</dbReference>
<dbReference type="Proteomes" id="UP000195442">
    <property type="component" value="Unassembled WGS sequence"/>
</dbReference>
<dbReference type="EMBL" id="FUKJ01000109">
    <property type="protein sequence ID" value="SJM90960.1"/>
    <property type="molecule type" value="Genomic_DNA"/>
</dbReference>
<evidence type="ECO:0000313" key="2">
    <source>
        <dbReference type="EMBL" id="SJM90960.1"/>
    </source>
</evidence>
<organism evidence="2 3">
    <name type="scientific">Crenothrix polyspora</name>
    <dbReference type="NCBI Taxonomy" id="360316"/>
    <lineage>
        <taxon>Bacteria</taxon>
        <taxon>Pseudomonadati</taxon>
        <taxon>Pseudomonadota</taxon>
        <taxon>Gammaproteobacteria</taxon>
        <taxon>Methylococcales</taxon>
        <taxon>Crenotrichaceae</taxon>
        <taxon>Crenothrix</taxon>
    </lineage>
</organism>
<evidence type="ECO:0000313" key="3">
    <source>
        <dbReference type="Proteomes" id="UP000195442"/>
    </source>
</evidence>
<evidence type="ECO:0000256" key="1">
    <source>
        <dbReference type="SAM" id="Phobius"/>
    </source>
</evidence>
<keyword evidence="1" id="KW-0472">Membrane</keyword>
<dbReference type="PANTHER" id="PTHR31168">
    <property type="entry name" value="OS02G0292800 PROTEIN"/>
    <property type="match status" value="1"/>
</dbReference>
<sequence>MIYDTGAFLVSGLLILVYYLYLWRRTRRTPDSSVHVLNARVRERWVGMVMSKGNMEILAIQTLRNSVMAANFMASTAVLLIIGALNLSEKIGTWTLQWHPHALADIESSQLWQIKLGLLLLDFFIAFYCFAMAIRFFNHVGYMINLPGDASTGDSLYKQTCAYLNRAGSYYMLGIRTFFFSLPIILWFFGPYFLLLATLVLIIGLAMLDRTPS</sequence>
<dbReference type="OrthoDB" id="5768130at2"/>
<keyword evidence="1" id="KW-1133">Transmembrane helix</keyword>
<dbReference type="PANTHER" id="PTHR31168:SF1">
    <property type="entry name" value="DUF599 FAMILY PROTEIN"/>
    <property type="match status" value="1"/>
</dbReference>
<accession>A0A1R4H551</accession>
<reference evidence="3" key="1">
    <citation type="submission" date="2017-02" db="EMBL/GenBank/DDBJ databases">
        <authorList>
            <person name="Daims H."/>
        </authorList>
    </citation>
    <scope>NUCLEOTIDE SEQUENCE [LARGE SCALE GENOMIC DNA]</scope>
</reference>
<keyword evidence="3" id="KW-1185">Reference proteome</keyword>
<dbReference type="AlphaFoldDB" id="A0A1R4H551"/>